<evidence type="ECO:0000313" key="2">
    <source>
        <dbReference type="EMBL" id="MTE12317.1"/>
    </source>
</evidence>
<reference evidence="2 3" key="1">
    <citation type="submission" date="2019-11" db="EMBL/GenBank/DDBJ databases">
        <title>Nocardia sp. nov. CT2-14 isolated from soil.</title>
        <authorList>
            <person name="Kanchanasin P."/>
            <person name="Tanasupawat S."/>
            <person name="Yuki M."/>
            <person name="Kudo T."/>
        </authorList>
    </citation>
    <scope>NUCLEOTIDE SEQUENCE [LARGE SCALE GENOMIC DNA]</scope>
    <source>
        <strain evidence="2 3">CT2-14</strain>
    </source>
</reference>
<sequence>MSETPRSVSVVGGLYAASTTVEANQPRQHSWVLTRKYTPASLTAGSVSAKSRTRHTAERDKVGATRGARPEWIHHPTAARVHSGQRLPAGR</sequence>
<comment type="caution">
    <text evidence="2">The sequence shown here is derived from an EMBL/GenBank/DDBJ whole genome shotgun (WGS) entry which is preliminary data.</text>
</comment>
<dbReference type="EMBL" id="WMBB01000002">
    <property type="protein sequence ID" value="MTE12317.1"/>
    <property type="molecule type" value="Genomic_DNA"/>
</dbReference>
<name>A0A6I3KS48_9NOCA</name>
<organism evidence="2 3">
    <name type="scientific">Nocardia aurantiaca</name>
    <dbReference type="NCBI Taxonomy" id="2675850"/>
    <lineage>
        <taxon>Bacteria</taxon>
        <taxon>Bacillati</taxon>
        <taxon>Actinomycetota</taxon>
        <taxon>Actinomycetes</taxon>
        <taxon>Mycobacteriales</taxon>
        <taxon>Nocardiaceae</taxon>
        <taxon>Nocardia</taxon>
    </lineage>
</organism>
<protein>
    <submittedName>
        <fullName evidence="2">DUF839 domain-containing protein</fullName>
    </submittedName>
</protein>
<gene>
    <name evidence="2" type="ORF">GLP40_05895</name>
</gene>
<evidence type="ECO:0000313" key="3">
    <source>
        <dbReference type="Proteomes" id="UP000432464"/>
    </source>
</evidence>
<feature type="compositionally biased region" description="Basic and acidic residues" evidence="1">
    <location>
        <begin position="55"/>
        <end position="74"/>
    </location>
</feature>
<evidence type="ECO:0000256" key="1">
    <source>
        <dbReference type="SAM" id="MobiDB-lite"/>
    </source>
</evidence>
<proteinExistence type="predicted"/>
<dbReference type="AlphaFoldDB" id="A0A6I3KS48"/>
<keyword evidence="3" id="KW-1185">Reference proteome</keyword>
<dbReference type="Proteomes" id="UP000432464">
    <property type="component" value="Unassembled WGS sequence"/>
</dbReference>
<accession>A0A6I3KS48</accession>
<feature type="region of interest" description="Disordered" evidence="1">
    <location>
        <begin position="42"/>
        <end position="91"/>
    </location>
</feature>